<dbReference type="Proteomes" id="UP001595075">
    <property type="component" value="Unassembled WGS sequence"/>
</dbReference>
<feature type="compositionally biased region" description="Basic and acidic residues" evidence="1">
    <location>
        <begin position="28"/>
        <end position="39"/>
    </location>
</feature>
<protein>
    <submittedName>
        <fullName evidence="2">Uncharacterized protein</fullName>
    </submittedName>
</protein>
<evidence type="ECO:0000313" key="3">
    <source>
        <dbReference type="Proteomes" id="UP001595075"/>
    </source>
</evidence>
<evidence type="ECO:0000256" key="1">
    <source>
        <dbReference type="SAM" id="MobiDB-lite"/>
    </source>
</evidence>
<comment type="caution">
    <text evidence="2">The sequence shown here is derived from an EMBL/GenBank/DDBJ whole genome shotgun (WGS) entry which is preliminary data.</text>
</comment>
<feature type="region of interest" description="Disordered" evidence="1">
    <location>
        <begin position="197"/>
        <end position="248"/>
    </location>
</feature>
<keyword evidence="3" id="KW-1185">Reference proteome</keyword>
<feature type="compositionally biased region" description="Acidic residues" evidence="1">
    <location>
        <begin position="1"/>
        <end position="14"/>
    </location>
</feature>
<reference evidence="2 3" key="1">
    <citation type="journal article" date="2024" name="Commun. Biol.">
        <title>Comparative genomic analysis of thermophilic fungi reveals convergent evolutionary adaptations and gene losses.</title>
        <authorList>
            <person name="Steindorff A.S."/>
            <person name="Aguilar-Pontes M.V."/>
            <person name="Robinson A.J."/>
            <person name="Andreopoulos B."/>
            <person name="LaButti K."/>
            <person name="Kuo A."/>
            <person name="Mondo S."/>
            <person name="Riley R."/>
            <person name="Otillar R."/>
            <person name="Haridas S."/>
            <person name="Lipzen A."/>
            <person name="Grimwood J."/>
            <person name="Schmutz J."/>
            <person name="Clum A."/>
            <person name="Reid I.D."/>
            <person name="Moisan M.C."/>
            <person name="Butler G."/>
            <person name="Nguyen T.T.M."/>
            <person name="Dewar K."/>
            <person name="Conant G."/>
            <person name="Drula E."/>
            <person name="Henrissat B."/>
            <person name="Hansel C."/>
            <person name="Singer S."/>
            <person name="Hutchinson M.I."/>
            <person name="de Vries R.P."/>
            <person name="Natvig D.O."/>
            <person name="Powell A.J."/>
            <person name="Tsang A."/>
            <person name="Grigoriev I.V."/>
        </authorList>
    </citation>
    <scope>NUCLEOTIDE SEQUENCE [LARGE SCALE GENOMIC DNA]</scope>
    <source>
        <strain evidence="2 3">CBS 494.80</strain>
    </source>
</reference>
<dbReference type="EMBL" id="JAZHXI010000020">
    <property type="protein sequence ID" value="KAL2061104.1"/>
    <property type="molecule type" value="Genomic_DNA"/>
</dbReference>
<organism evidence="2 3">
    <name type="scientific">Oculimacula yallundae</name>
    <dbReference type="NCBI Taxonomy" id="86028"/>
    <lineage>
        <taxon>Eukaryota</taxon>
        <taxon>Fungi</taxon>
        <taxon>Dikarya</taxon>
        <taxon>Ascomycota</taxon>
        <taxon>Pezizomycotina</taxon>
        <taxon>Leotiomycetes</taxon>
        <taxon>Helotiales</taxon>
        <taxon>Ploettnerulaceae</taxon>
        <taxon>Oculimacula</taxon>
    </lineage>
</organism>
<gene>
    <name evidence="2" type="ORF">VTL71DRAFT_9156</name>
</gene>
<feature type="region of interest" description="Disordered" evidence="1">
    <location>
        <begin position="1"/>
        <end position="66"/>
    </location>
</feature>
<proteinExistence type="predicted"/>
<evidence type="ECO:0000313" key="2">
    <source>
        <dbReference type="EMBL" id="KAL2061104.1"/>
    </source>
</evidence>
<dbReference type="InterPro" id="IPR022190">
    <property type="entry name" value="DUF3716"/>
</dbReference>
<sequence length="399" mass="44410">MQLSPGEDEDEDEEYRNNHNHNQNNLKGEYRWQPHHKADSMSSPGIDLLAKINTPRNLESPEPFEEDISAANYTHINSQPLHTPQPTPKQRSRLIAPTMEDRLQQMPKLRELPWRDGVEDGADNETGGESRRKQIRFGCLLATRGEIQEVPCQSCANGRGKFNVCVALDGYFKGACASCQLSGRPNRCSIKKNEAGEIAGSPTLNPPLTEDLSPLRNNDHQPPPHTELPQHKRRKTDNPVPEWESARPQWEQELGESARQQMNQIVERPWASVNPTATMSVTHPMMNGMNGSAPLPQGGNNGHRNSLGWASVNQPMPMAGQPYGNGVEGNVSSYRLNTEQDRREETIPNEDGSGALIDALPKNKQRQVYGLVSGLQGGIEHLQRELNSLKKALGINDED</sequence>
<dbReference type="Pfam" id="PF12511">
    <property type="entry name" value="DUF3716"/>
    <property type="match status" value="1"/>
</dbReference>
<accession>A0ABR4BU01</accession>
<name>A0ABR4BU01_9HELO</name>